<organism evidence="2 5">
    <name type="scientific">Staphylococcus caeli</name>
    <dbReference type="NCBI Taxonomy" id="2201815"/>
    <lineage>
        <taxon>Bacteria</taxon>
        <taxon>Bacillati</taxon>
        <taxon>Bacillota</taxon>
        <taxon>Bacilli</taxon>
        <taxon>Bacillales</taxon>
        <taxon>Staphylococcaceae</taxon>
        <taxon>Staphylococcus</taxon>
    </lineage>
</organism>
<evidence type="ECO:0000259" key="1">
    <source>
        <dbReference type="Pfam" id="PF00326"/>
    </source>
</evidence>
<dbReference type="InterPro" id="IPR001375">
    <property type="entry name" value="Peptidase_S9_cat"/>
</dbReference>
<accession>A0A1D4JJ39</accession>
<reference evidence="3 4" key="2">
    <citation type="submission" date="2016-09" db="EMBL/GenBank/DDBJ databases">
        <authorList>
            <consortium name="Pathogen Informatics"/>
            <person name="Sun Q."/>
            <person name="Inoue M."/>
        </authorList>
    </citation>
    <scope>NUCLEOTIDE SEQUENCE [LARGE SCALE GENOMIC DNA]</scope>
    <source>
        <strain evidence="3 4">82C</strain>
    </source>
</reference>
<proteinExistence type="predicted"/>
<sequence>MNLGIINKKRMPVDAKHHIFEEITYQVDGLKVRGLLMLPNENVKRIVVYLRGGKGQVGKVRTGRLMQFADAETLVFGPYYRGNNGSEGKDEFYGADLHDVTEAVRILHQLYPDCAIHMVGFSRGGLQGLLTFQDLPVSSYIIWGGVSDIYLMYEERIDLRGMLKRMVGHPRKQADAYHERDAIAQITASSPPILIVHGGQDQQVGIHNAYYLADQLDKIGTTYRTFYQMEEGHVPRPFALTNTLSCVKQWMMDVETGNIKSHKSSK</sequence>
<dbReference type="Gene3D" id="3.40.50.1820">
    <property type="entry name" value="alpha/beta hydrolase"/>
    <property type="match status" value="1"/>
</dbReference>
<dbReference type="GO" id="GO:0008236">
    <property type="term" value="F:serine-type peptidase activity"/>
    <property type="evidence" value="ECO:0007669"/>
    <property type="project" value="InterPro"/>
</dbReference>
<evidence type="ECO:0000313" key="2">
    <source>
        <dbReference type="EMBL" id="SCS34013.1"/>
    </source>
</evidence>
<dbReference type="Pfam" id="PF00326">
    <property type="entry name" value="Peptidase_S9"/>
    <property type="match status" value="1"/>
</dbReference>
<gene>
    <name evidence="2" type="ORF">SAMEA2297795_00274</name>
    <name evidence="3" type="ORF">SAMEA2297796_00807</name>
</gene>
<dbReference type="InterPro" id="IPR029058">
    <property type="entry name" value="AB_hydrolase_fold"/>
</dbReference>
<dbReference type="GO" id="GO:0006508">
    <property type="term" value="P:proteolysis"/>
    <property type="evidence" value="ECO:0007669"/>
    <property type="project" value="InterPro"/>
</dbReference>
<evidence type="ECO:0000313" key="3">
    <source>
        <dbReference type="EMBL" id="SCS61656.1"/>
    </source>
</evidence>
<evidence type="ECO:0000313" key="5">
    <source>
        <dbReference type="Proteomes" id="UP000095768"/>
    </source>
</evidence>
<name>A0A1D4JJ39_9STAP</name>
<dbReference type="Proteomes" id="UP000095412">
    <property type="component" value="Unassembled WGS sequence"/>
</dbReference>
<dbReference type="EMBL" id="FMPI01000004">
    <property type="protein sequence ID" value="SCS61656.1"/>
    <property type="molecule type" value="Genomic_DNA"/>
</dbReference>
<reference evidence="2 5" key="1">
    <citation type="submission" date="2016-09" db="EMBL/GenBank/DDBJ databases">
        <authorList>
            <consortium name="Pathogen Informatics"/>
        </authorList>
    </citation>
    <scope>NUCLEOTIDE SEQUENCE [LARGE SCALE GENOMIC DNA]</scope>
    <source>
        <strain evidence="2 5">82B</strain>
    </source>
</reference>
<protein>
    <submittedName>
        <fullName evidence="2">Peptidase</fullName>
    </submittedName>
</protein>
<dbReference type="EMBL" id="FMPG01000001">
    <property type="protein sequence ID" value="SCS34013.1"/>
    <property type="molecule type" value="Genomic_DNA"/>
</dbReference>
<dbReference type="SUPFAM" id="SSF53474">
    <property type="entry name" value="alpha/beta-Hydrolases"/>
    <property type="match status" value="1"/>
</dbReference>
<dbReference type="AlphaFoldDB" id="A0A1D4JJ39"/>
<feature type="domain" description="Peptidase S9 prolyl oligopeptidase catalytic" evidence="1">
    <location>
        <begin position="93"/>
        <end position="234"/>
    </location>
</feature>
<dbReference type="Proteomes" id="UP000095768">
    <property type="component" value="Unassembled WGS sequence"/>
</dbReference>
<keyword evidence="4" id="KW-1185">Reference proteome</keyword>
<evidence type="ECO:0000313" key="4">
    <source>
        <dbReference type="Proteomes" id="UP000095412"/>
    </source>
</evidence>